<dbReference type="EMBL" id="UINC01227460">
    <property type="protein sequence ID" value="SVE58356.1"/>
    <property type="molecule type" value="Genomic_DNA"/>
</dbReference>
<dbReference type="AlphaFoldDB" id="A0A383ENC2"/>
<evidence type="ECO:0000313" key="1">
    <source>
        <dbReference type="EMBL" id="SVE58356.1"/>
    </source>
</evidence>
<accession>A0A383ENC2</accession>
<name>A0A383ENC2_9ZZZZ</name>
<protein>
    <submittedName>
        <fullName evidence="1">Uncharacterized protein</fullName>
    </submittedName>
</protein>
<sequence>MRFENVGTELVRIGINNKMGSTSIKFLDGLKNFRTFEEDKITVILLRDVFDKFKSGYLQELNGFFTFEPPPLTTYLLNSESIDEEISTSDESVEDILQNLHGGKVPRKNRQIFGTSNNPNMAEFWDRVSNGYYKTFTLDDEVTRAGLEIMSRLHGIDKNIGWIYYNHGIFW</sequence>
<reference evidence="1" key="1">
    <citation type="submission" date="2018-05" db="EMBL/GenBank/DDBJ databases">
        <authorList>
            <person name="Lanie J.A."/>
            <person name="Ng W.-L."/>
            <person name="Kazmierczak K.M."/>
            <person name="Andrzejewski T.M."/>
            <person name="Davidsen T.M."/>
            <person name="Wayne K.J."/>
            <person name="Tettelin H."/>
            <person name="Glass J.I."/>
            <person name="Rusch D."/>
            <person name="Podicherti R."/>
            <person name="Tsui H.-C.T."/>
            <person name="Winkler M.E."/>
        </authorList>
    </citation>
    <scope>NUCLEOTIDE SEQUENCE</scope>
</reference>
<organism evidence="1">
    <name type="scientific">marine metagenome</name>
    <dbReference type="NCBI Taxonomy" id="408172"/>
    <lineage>
        <taxon>unclassified sequences</taxon>
        <taxon>metagenomes</taxon>
        <taxon>ecological metagenomes</taxon>
    </lineage>
</organism>
<feature type="non-terminal residue" evidence="1">
    <location>
        <position position="171"/>
    </location>
</feature>
<proteinExistence type="predicted"/>
<gene>
    <name evidence="1" type="ORF">METZ01_LOCUS511210</name>
</gene>